<proteinExistence type="predicted"/>
<dbReference type="Pfam" id="PF01352">
    <property type="entry name" value="KRAB"/>
    <property type="match status" value="1"/>
</dbReference>
<feature type="domain" description="KRAB" evidence="1">
    <location>
        <begin position="7"/>
        <end position="74"/>
    </location>
</feature>
<dbReference type="InParanoid" id="A0A7N5JNA0"/>
<name>A0A7N5JNA0_AILME</name>
<dbReference type="GO" id="GO:0006355">
    <property type="term" value="P:regulation of DNA-templated transcription"/>
    <property type="evidence" value="ECO:0007669"/>
    <property type="project" value="InterPro"/>
</dbReference>
<dbReference type="GeneTree" id="ENSGT00940000166167"/>
<dbReference type="Gene3D" id="6.10.140.140">
    <property type="match status" value="1"/>
</dbReference>
<dbReference type="SUPFAM" id="SSF109640">
    <property type="entry name" value="KRAB domain (Kruppel-associated box)"/>
    <property type="match status" value="1"/>
</dbReference>
<accession>A0A7N5JNA0</accession>
<sequence>QGPGINPCIWDMAIEFSQEEWRCLSLTQWELCRDLMLENYRHLRLVSKPDLVTFLEQKKEPWDVKRKESVAICPGRWE</sequence>
<dbReference type="SMART" id="SM00349">
    <property type="entry name" value="KRAB"/>
    <property type="match status" value="1"/>
</dbReference>
<reference evidence="2" key="3">
    <citation type="submission" date="2025-09" db="UniProtKB">
        <authorList>
            <consortium name="Ensembl"/>
        </authorList>
    </citation>
    <scope>IDENTIFICATION</scope>
</reference>
<protein>
    <recommendedName>
        <fullName evidence="1">KRAB domain-containing protein</fullName>
    </recommendedName>
</protein>
<dbReference type="InterPro" id="IPR001909">
    <property type="entry name" value="KRAB"/>
</dbReference>
<evidence type="ECO:0000259" key="1">
    <source>
        <dbReference type="PROSITE" id="PS50805"/>
    </source>
</evidence>
<dbReference type="InterPro" id="IPR050169">
    <property type="entry name" value="Krueppel_C2H2_ZnF"/>
</dbReference>
<dbReference type="InterPro" id="IPR036051">
    <property type="entry name" value="KRAB_dom_sf"/>
</dbReference>
<evidence type="ECO:0000313" key="3">
    <source>
        <dbReference type="Proteomes" id="UP000008912"/>
    </source>
</evidence>
<dbReference type="CDD" id="cd07765">
    <property type="entry name" value="KRAB_A-box"/>
    <property type="match status" value="1"/>
</dbReference>
<organism evidence="2 3">
    <name type="scientific">Ailuropoda melanoleuca</name>
    <name type="common">Giant panda</name>
    <dbReference type="NCBI Taxonomy" id="9646"/>
    <lineage>
        <taxon>Eukaryota</taxon>
        <taxon>Metazoa</taxon>
        <taxon>Chordata</taxon>
        <taxon>Craniata</taxon>
        <taxon>Vertebrata</taxon>
        <taxon>Euteleostomi</taxon>
        <taxon>Mammalia</taxon>
        <taxon>Eutheria</taxon>
        <taxon>Laurasiatheria</taxon>
        <taxon>Carnivora</taxon>
        <taxon>Caniformia</taxon>
        <taxon>Ursidae</taxon>
        <taxon>Ailuropoda</taxon>
    </lineage>
</organism>
<dbReference type="Proteomes" id="UP000008912">
    <property type="component" value="Unassembled WGS sequence"/>
</dbReference>
<reference evidence="2 3" key="1">
    <citation type="journal article" date="2010" name="Nature">
        <title>The sequence and de novo assembly of the giant panda genome.</title>
        <authorList>
            <person name="Li R."/>
            <person name="Fan W."/>
            <person name="Tian G."/>
            <person name="Zhu H."/>
            <person name="He L."/>
            <person name="Cai J."/>
            <person name="Huang Q."/>
            <person name="Cai Q."/>
            <person name="Li B."/>
            <person name="Bai Y."/>
            <person name="Zhang Z."/>
            <person name="Zhang Y."/>
            <person name="Wang W."/>
            <person name="Li J."/>
            <person name="Wei F."/>
            <person name="Li H."/>
            <person name="Jian M."/>
            <person name="Li J."/>
            <person name="Zhang Z."/>
            <person name="Nielsen R."/>
            <person name="Li D."/>
            <person name="Gu W."/>
            <person name="Yang Z."/>
            <person name="Xuan Z."/>
            <person name="Ryder O.A."/>
            <person name="Leung F.C."/>
            <person name="Zhou Y."/>
            <person name="Cao J."/>
            <person name="Sun X."/>
            <person name="Fu Y."/>
            <person name="Fang X."/>
            <person name="Guo X."/>
            <person name="Wang B."/>
            <person name="Hou R."/>
            <person name="Shen F."/>
            <person name="Mu B."/>
            <person name="Ni P."/>
            <person name="Lin R."/>
            <person name="Qian W."/>
            <person name="Wang G."/>
            <person name="Yu C."/>
            <person name="Nie W."/>
            <person name="Wang J."/>
            <person name="Wu Z."/>
            <person name="Liang H."/>
            <person name="Min J."/>
            <person name="Wu Q."/>
            <person name="Cheng S."/>
            <person name="Ruan J."/>
            <person name="Wang M."/>
            <person name="Shi Z."/>
            <person name="Wen M."/>
            <person name="Liu B."/>
            <person name="Ren X."/>
            <person name="Zheng H."/>
            <person name="Dong D."/>
            <person name="Cook K."/>
            <person name="Shan G."/>
            <person name="Zhang H."/>
            <person name="Kosiol C."/>
            <person name="Xie X."/>
            <person name="Lu Z."/>
            <person name="Zheng H."/>
            <person name="Li Y."/>
            <person name="Steiner C.C."/>
            <person name="Lam T.T."/>
            <person name="Lin S."/>
            <person name="Zhang Q."/>
            <person name="Li G."/>
            <person name="Tian J."/>
            <person name="Gong T."/>
            <person name="Liu H."/>
            <person name="Zhang D."/>
            <person name="Fang L."/>
            <person name="Ye C."/>
            <person name="Zhang J."/>
            <person name="Hu W."/>
            <person name="Xu A."/>
            <person name="Ren Y."/>
            <person name="Zhang G."/>
            <person name="Bruford M.W."/>
            <person name="Li Q."/>
            <person name="Ma L."/>
            <person name="Guo Y."/>
            <person name="An N."/>
            <person name="Hu Y."/>
            <person name="Zheng Y."/>
            <person name="Shi Y."/>
            <person name="Li Z."/>
            <person name="Liu Q."/>
            <person name="Chen Y."/>
            <person name="Zhao J."/>
            <person name="Qu N."/>
            <person name="Zhao S."/>
            <person name="Tian F."/>
            <person name="Wang X."/>
            <person name="Wang H."/>
            <person name="Xu L."/>
            <person name="Liu X."/>
            <person name="Vinar T."/>
            <person name="Wang Y."/>
            <person name="Lam T.W."/>
            <person name="Yiu S.M."/>
            <person name="Liu S."/>
            <person name="Zhang H."/>
            <person name="Li D."/>
            <person name="Huang Y."/>
            <person name="Wang X."/>
            <person name="Yang G."/>
            <person name="Jiang Z."/>
            <person name="Wang J."/>
            <person name="Qin N."/>
            <person name="Li L."/>
            <person name="Li J."/>
            <person name="Bolund L."/>
            <person name="Kristiansen K."/>
            <person name="Wong G.K."/>
            <person name="Olson M."/>
            <person name="Zhang X."/>
            <person name="Li S."/>
            <person name="Yang H."/>
            <person name="Wang J."/>
            <person name="Wang J."/>
        </authorList>
    </citation>
    <scope>NUCLEOTIDE SEQUENCE [LARGE SCALE GENOMIC DNA]</scope>
</reference>
<dbReference type="PROSITE" id="PS50805">
    <property type="entry name" value="KRAB"/>
    <property type="match status" value="1"/>
</dbReference>
<evidence type="ECO:0000313" key="2">
    <source>
        <dbReference type="Ensembl" id="ENSAMEP00000028001.1"/>
    </source>
</evidence>
<reference evidence="2" key="2">
    <citation type="submission" date="2025-08" db="UniProtKB">
        <authorList>
            <consortium name="Ensembl"/>
        </authorList>
    </citation>
    <scope>IDENTIFICATION</scope>
</reference>
<dbReference type="Ensembl" id="ENSAMET00000045744.1">
    <property type="protein sequence ID" value="ENSAMEP00000028001.1"/>
    <property type="gene ID" value="ENSAMEG00000027902.1"/>
</dbReference>
<keyword evidence="3" id="KW-1185">Reference proteome</keyword>
<dbReference type="PANTHER" id="PTHR23232">
    <property type="entry name" value="KRAB DOMAIN C2H2 ZINC FINGER"/>
    <property type="match status" value="1"/>
</dbReference>
<dbReference type="AlphaFoldDB" id="A0A7N5JNA0"/>
<dbReference type="PANTHER" id="PTHR23232:SF160">
    <property type="entry name" value="KRAB DOMAIN-CONTAINING PROTEIN"/>
    <property type="match status" value="1"/>
</dbReference>